<dbReference type="CDD" id="cd07505">
    <property type="entry name" value="HAD_BPGM-like"/>
    <property type="match status" value="1"/>
</dbReference>
<dbReference type="InterPro" id="IPR023214">
    <property type="entry name" value="HAD_sf"/>
</dbReference>
<dbReference type="PANTHER" id="PTHR43481">
    <property type="entry name" value="FRUCTOSE-1-PHOSPHATE PHOSPHATASE"/>
    <property type="match status" value="1"/>
</dbReference>
<proteinExistence type="predicted"/>
<dbReference type="AlphaFoldDB" id="A0A1I5ZHQ2"/>
<protein>
    <submittedName>
        <fullName evidence="1">Haloacid dehalogenase superfamily, subfamily IA, variant 3 with third motif having DD or ED</fullName>
    </submittedName>
</protein>
<dbReference type="STRING" id="587909.SAMN05421810_109212"/>
<dbReference type="Gene3D" id="1.10.150.240">
    <property type="entry name" value="Putative phosphatase, domain 2"/>
    <property type="match status" value="1"/>
</dbReference>
<dbReference type="Pfam" id="PF00702">
    <property type="entry name" value="Hydrolase"/>
    <property type="match status" value="1"/>
</dbReference>
<dbReference type="GO" id="GO:0050308">
    <property type="term" value="F:sugar-phosphatase activity"/>
    <property type="evidence" value="ECO:0007669"/>
    <property type="project" value="TreeGrafter"/>
</dbReference>
<dbReference type="NCBIfam" id="TIGR01509">
    <property type="entry name" value="HAD-SF-IA-v3"/>
    <property type="match status" value="1"/>
</dbReference>
<dbReference type="EMBL" id="FOWW01000009">
    <property type="protein sequence ID" value="SFQ56002.1"/>
    <property type="molecule type" value="Genomic_DNA"/>
</dbReference>
<sequence>MTDALPAAVLWDMDGTLVDSEKLWDVALYDAVEWLGGSLSPDVRAALVGVNMDSTSAVLLRATGHEPTARAVAELGEWIRRRTADLFDDPLPWRPGAREALAAVRAAGVPAALVTSTERALTERALNTIGRELFDVTVCGDEVDGLNKPHPRPYLRAAELLGVAPARCVAVEDSPPGAESAVAAGCAVLVVPNDVAVPPGRGRVFRDSLVGVDPGVLGAVLVGPGE</sequence>
<name>A0A1I5ZHQ2_9PSEU</name>
<dbReference type="Proteomes" id="UP000198727">
    <property type="component" value="Unassembled WGS sequence"/>
</dbReference>
<organism evidence="1 2">
    <name type="scientific">Amycolatopsis arida</name>
    <dbReference type="NCBI Taxonomy" id="587909"/>
    <lineage>
        <taxon>Bacteria</taxon>
        <taxon>Bacillati</taxon>
        <taxon>Actinomycetota</taxon>
        <taxon>Actinomycetes</taxon>
        <taxon>Pseudonocardiales</taxon>
        <taxon>Pseudonocardiaceae</taxon>
        <taxon>Amycolatopsis</taxon>
    </lineage>
</organism>
<dbReference type="InterPro" id="IPR006439">
    <property type="entry name" value="HAD-SF_hydro_IA"/>
</dbReference>
<dbReference type="PANTHER" id="PTHR43481:SF4">
    <property type="entry name" value="GLYCEROL-1-PHOSPHATE PHOSPHOHYDROLASE 1-RELATED"/>
    <property type="match status" value="1"/>
</dbReference>
<dbReference type="Gene3D" id="3.40.50.1000">
    <property type="entry name" value="HAD superfamily/HAD-like"/>
    <property type="match status" value="1"/>
</dbReference>
<accession>A0A1I5ZHQ2</accession>
<evidence type="ECO:0000313" key="2">
    <source>
        <dbReference type="Proteomes" id="UP000198727"/>
    </source>
</evidence>
<dbReference type="SUPFAM" id="SSF56784">
    <property type="entry name" value="HAD-like"/>
    <property type="match status" value="1"/>
</dbReference>
<dbReference type="InterPro" id="IPR051806">
    <property type="entry name" value="HAD-like_SPP"/>
</dbReference>
<dbReference type="SFLD" id="SFLDG01129">
    <property type="entry name" value="C1.5:_HAD__Beta-PGM__Phosphata"/>
    <property type="match status" value="1"/>
</dbReference>
<keyword evidence="2" id="KW-1185">Reference proteome</keyword>
<dbReference type="SFLD" id="SFLDS00003">
    <property type="entry name" value="Haloacid_Dehalogenase"/>
    <property type="match status" value="1"/>
</dbReference>
<dbReference type="InterPro" id="IPR036412">
    <property type="entry name" value="HAD-like_sf"/>
</dbReference>
<evidence type="ECO:0000313" key="1">
    <source>
        <dbReference type="EMBL" id="SFQ56002.1"/>
    </source>
</evidence>
<dbReference type="RefSeq" id="WP_280522176.1">
    <property type="nucleotide sequence ID" value="NZ_FOWW01000009.1"/>
</dbReference>
<gene>
    <name evidence="1" type="ORF">SAMN05421810_109212</name>
</gene>
<dbReference type="InterPro" id="IPR023198">
    <property type="entry name" value="PGP-like_dom2"/>
</dbReference>
<reference evidence="2" key="1">
    <citation type="submission" date="2016-10" db="EMBL/GenBank/DDBJ databases">
        <authorList>
            <person name="Varghese N."/>
            <person name="Submissions S."/>
        </authorList>
    </citation>
    <scope>NUCLEOTIDE SEQUENCE [LARGE SCALE GENOMIC DNA]</scope>
    <source>
        <strain evidence="2">CGMCC 4.5579</strain>
    </source>
</reference>